<name>A0A8S5UU24_9CAUD</name>
<protein>
    <submittedName>
        <fullName evidence="2">Transcriptional regulator, MarR/EmrR family, emrR, transcriptional regulator, DNA-binding</fullName>
    </submittedName>
</protein>
<keyword evidence="2" id="KW-0238">DNA-binding</keyword>
<evidence type="ECO:0000256" key="1">
    <source>
        <dbReference type="SAM" id="Coils"/>
    </source>
</evidence>
<evidence type="ECO:0000313" key="2">
    <source>
        <dbReference type="EMBL" id="DAF97965.1"/>
    </source>
</evidence>
<organism evidence="2">
    <name type="scientific">Siphoviridae sp. ctpyK9</name>
    <dbReference type="NCBI Taxonomy" id="2825679"/>
    <lineage>
        <taxon>Viruses</taxon>
        <taxon>Duplodnaviria</taxon>
        <taxon>Heunggongvirae</taxon>
        <taxon>Uroviricota</taxon>
        <taxon>Caudoviricetes</taxon>
    </lineage>
</organism>
<dbReference type="SUPFAM" id="SSF46785">
    <property type="entry name" value="Winged helix' DNA-binding domain"/>
    <property type="match status" value="1"/>
</dbReference>
<feature type="coiled-coil region" evidence="1">
    <location>
        <begin position="145"/>
        <end position="172"/>
    </location>
</feature>
<dbReference type="EMBL" id="BK016139">
    <property type="protein sequence ID" value="DAF97965.1"/>
    <property type="molecule type" value="Genomic_DNA"/>
</dbReference>
<proteinExistence type="predicted"/>
<reference evidence="2" key="1">
    <citation type="journal article" date="2021" name="Proc. Natl. Acad. Sci. U.S.A.">
        <title>A Catalog of Tens of Thousands of Viruses from Human Metagenomes Reveals Hidden Associations with Chronic Diseases.</title>
        <authorList>
            <person name="Tisza M.J."/>
            <person name="Buck C.B."/>
        </authorList>
    </citation>
    <scope>NUCLEOTIDE SEQUENCE</scope>
    <source>
        <strain evidence="2">CtpyK9</strain>
    </source>
</reference>
<sequence length="319" mass="35124">MTSYNLLPVGALSIPELRRDNVQLSRSDLDVLRALVTFWNCPDIRPTQLALANRAGVSRRTVVDAVRHLKDAGAVRIVEGAAGGACYYALNLSAVLTDEGLACAGIPSGWYAGFKRTLPRPEDIPADDPKPLVPVPSRVTEDVITEQSKKRIARQEAEVKEERAEKAKLAEFNAAYPRGAALPGQWAEARRHAKADILIRAARAYAAQCKRRNTQERYITLARNWLKNHAWEELLPNGGAVELTGHILRDLPGDAQVAMSRAERAAEDAWDEENREVLYSGGLTGAMSVERAQRARDARYRAAAEWIAAAGYDIALHLN</sequence>
<keyword evidence="1" id="KW-0175">Coiled coil</keyword>
<dbReference type="GO" id="GO:0003677">
    <property type="term" value="F:DNA binding"/>
    <property type="evidence" value="ECO:0007669"/>
    <property type="project" value="UniProtKB-KW"/>
</dbReference>
<dbReference type="InterPro" id="IPR036390">
    <property type="entry name" value="WH_DNA-bd_sf"/>
</dbReference>
<accession>A0A8S5UU24</accession>